<dbReference type="PANTHER" id="PTHR43827">
    <property type="entry name" value="2,5-DIKETO-D-GLUCONIC ACID REDUCTASE"/>
    <property type="match status" value="1"/>
</dbReference>
<dbReference type="InterPro" id="IPR018170">
    <property type="entry name" value="Aldo/ket_reductase_CS"/>
</dbReference>
<feature type="site" description="Lowers pKa of active site Tyr" evidence="6">
    <location>
        <position position="77"/>
    </location>
</feature>
<protein>
    <submittedName>
        <fullName evidence="8">Aldo/keto reductase</fullName>
    </submittedName>
</protein>
<evidence type="ECO:0000313" key="9">
    <source>
        <dbReference type="Proteomes" id="UP000184301"/>
    </source>
</evidence>
<dbReference type="PROSITE" id="PS00062">
    <property type="entry name" value="ALDOKETO_REDUCTASE_2"/>
    <property type="match status" value="1"/>
</dbReference>
<evidence type="ECO:0000256" key="2">
    <source>
        <dbReference type="ARBA" id="ARBA00022857"/>
    </source>
</evidence>
<keyword evidence="9" id="KW-1185">Reference proteome</keyword>
<dbReference type="CDD" id="cd19071">
    <property type="entry name" value="AKR_AKR1-5-like"/>
    <property type="match status" value="1"/>
</dbReference>
<evidence type="ECO:0000256" key="6">
    <source>
        <dbReference type="PIRSR" id="PIRSR000097-3"/>
    </source>
</evidence>
<reference evidence="8 9" key="1">
    <citation type="submission" date="2016-11" db="EMBL/GenBank/DDBJ databases">
        <authorList>
            <person name="Jaros S."/>
            <person name="Januszkiewicz K."/>
            <person name="Wedrychowicz H."/>
        </authorList>
    </citation>
    <scope>NUCLEOTIDE SEQUENCE [LARGE SCALE GENOMIC DNA]</scope>
    <source>
        <strain evidence="8 9">DSM 15480</strain>
    </source>
</reference>
<accession>A0A1M6P6W4</accession>
<feature type="active site" description="Proton donor" evidence="4">
    <location>
        <position position="52"/>
    </location>
</feature>
<feature type="binding site" evidence="5">
    <location>
        <position position="110"/>
    </location>
    <ligand>
        <name>substrate</name>
    </ligand>
</feature>
<dbReference type="OrthoDB" id="9804790at2"/>
<dbReference type="PANTHER" id="PTHR43827:SF3">
    <property type="entry name" value="NADP-DEPENDENT OXIDOREDUCTASE DOMAIN-CONTAINING PROTEIN"/>
    <property type="match status" value="1"/>
</dbReference>
<evidence type="ECO:0000256" key="5">
    <source>
        <dbReference type="PIRSR" id="PIRSR000097-2"/>
    </source>
</evidence>
<dbReference type="FunFam" id="3.20.20.100:FF:000015">
    <property type="entry name" value="Oxidoreductase, aldo/keto reductase family"/>
    <property type="match status" value="1"/>
</dbReference>
<dbReference type="STRING" id="1121950.SAMN02745243_02038"/>
<dbReference type="InterPro" id="IPR020471">
    <property type="entry name" value="AKR"/>
</dbReference>
<dbReference type="InterPro" id="IPR023210">
    <property type="entry name" value="NADP_OxRdtase_dom"/>
</dbReference>
<dbReference type="Gene3D" id="3.20.20.100">
    <property type="entry name" value="NADP-dependent oxidoreductase domain"/>
    <property type="match status" value="1"/>
</dbReference>
<dbReference type="PRINTS" id="PR00069">
    <property type="entry name" value="ALDKETRDTASE"/>
</dbReference>
<evidence type="ECO:0000313" key="8">
    <source>
        <dbReference type="EMBL" id="SHK03652.1"/>
    </source>
</evidence>
<name>A0A1M6P6W4_9FIRM</name>
<evidence type="ECO:0000259" key="7">
    <source>
        <dbReference type="Pfam" id="PF00248"/>
    </source>
</evidence>
<feature type="domain" description="NADP-dependent oxidoreductase" evidence="7">
    <location>
        <begin position="27"/>
        <end position="268"/>
    </location>
</feature>
<evidence type="ECO:0000256" key="1">
    <source>
        <dbReference type="ARBA" id="ARBA00007905"/>
    </source>
</evidence>
<dbReference type="Proteomes" id="UP000184301">
    <property type="component" value="Unassembled WGS sequence"/>
</dbReference>
<sequence>MDSIYDCYTLNNGMQIPCVGFGTYKAMDTDSVEVTKCAIEAGYRYFDTASLYGTEEDLGKAIKESGIPREEFFIVSKLWTDEMGYEGAKAAYERSLKRLQLGYLDLYLIHWPRPSAEYADWKKLDVETWKALEDLYKEKKVRGIGLSNFLPHHIDNILEHCTVKPLVDQLELHPGYAQETALAYLKEHDIQPQAWSPLGRGGRSELMQNPFIMELAGKYEVSPAQICLRFLLQRGIIPLPKSGNPERMRQNQDIFSFEITREDMYRLETMPQTGWLGEHPDFKIPDKKVQ</sequence>
<gene>
    <name evidence="8" type="ORF">SAMN02745243_02038</name>
</gene>
<keyword evidence="2" id="KW-0521">NADP</keyword>
<dbReference type="RefSeq" id="WP_073109561.1">
    <property type="nucleotide sequence ID" value="NZ_FQZY01000026.1"/>
</dbReference>
<dbReference type="AlphaFoldDB" id="A0A1M6P6W4"/>
<dbReference type="InterPro" id="IPR036812">
    <property type="entry name" value="NAD(P)_OxRdtase_dom_sf"/>
</dbReference>
<dbReference type="SUPFAM" id="SSF51430">
    <property type="entry name" value="NAD(P)-linked oxidoreductase"/>
    <property type="match status" value="1"/>
</dbReference>
<dbReference type="PIRSF" id="PIRSF000097">
    <property type="entry name" value="AKR"/>
    <property type="match status" value="1"/>
</dbReference>
<evidence type="ECO:0000256" key="4">
    <source>
        <dbReference type="PIRSR" id="PIRSR000097-1"/>
    </source>
</evidence>
<dbReference type="EMBL" id="FQZY01000026">
    <property type="protein sequence ID" value="SHK03652.1"/>
    <property type="molecule type" value="Genomic_DNA"/>
</dbReference>
<comment type="similarity">
    <text evidence="1">Belongs to the aldo/keto reductase family.</text>
</comment>
<proteinExistence type="inferred from homology"/>
<keyword evidence="3" id="KW-0560">Oxidoreductase</keyword>
<dbReference type="Pfam" id="PF00248">
    <property type="entry name" value="Aldo_ket_red"/>
    <property type="match status" value="1"/>
</dbReference>
<evidence type="ECO:0000256" key="3">
    <source>
        <dbReference type="ARBA" id="ARBA00023002"/>
    </source>
</evidence>
<organism evidence="8 9">
    <name type="scientific">Hespellia stercorisuis DSM 15480</name>
    <dbReference type="NCBI Taxonomy" id="1121950"/>
    <lineage>
        <taxon>Bacteria</taxon>
        <taxon>Bacillati</taxon>
        <taxon>Bacillota</taxon>
        <taxon>Clostridia</taxon>
        <taxon>Lachnospirales</taxon>
        <taxon>Lachnospiraceae</taxon>
        <taxon>Hespellia</taxon>
    </lineage>
</organism>
<dbReference type="GO" id="GO:0016616">
    <property type="term" value="F:oxidoreductase activity, acting on the CH-OH group of donors, NAD or NADP as acceptor"/>
    <property type="evidence" value="ECO:0007669"/>
    <property type="project" value="UniProtKB-ARBA"/>
</dbReference>